<accession>A0A7R9PQ67</accession>
<dbReference type="EMBL" id="OE843698">
    <property type="protein sequence ID" value="CAD7603735.1"/>
    <property type="molecule type" value="Genomic_DNA"/>
</dbReference>
<proteinExistence type="predicted"/>
<dbReference type="AlphaFoldDB" id="A0A7R9PQ67"/>
<reference evidence="1" key="1">
    <citation type="submission" date="2020-11" db="EMBL/GenBank/DDBJ databases">
        <authorList>
            <person name="Tran Van P."/>
        </authorList>
    </citation>
    <scope>NUCLEOTIDE SEQUENCE</scope>
</reference>
<gene>
    <name evidence="1" type="ORF">TGEB3V08_LOCUS8891</name>
</gene>
<name>A0A7R9PQ67_TIMGE</name>
<sequence>MLEWLYNALSWNNILPRSQMWRDTVLLLCSEASWSQDICANIILTVFGGEKTSVEPFWLIAHSCVNNVGMFRSHCQIVDKNIREGSSLAGRSRSSGLNYNITVWLRAGGVGEKLAGVQQARGRDQRQGKARATIVYRRRSKPFSIRLHDDSAIRCPKIRETIFRNRRLEHTQTYNS</sequence>
<protein>
    <submittedName>
        <fullName evidence="1">Uncharacterized protein</fullName>
    </submittedName>
</protein>
<organism evidence="1">
    <name type="scientific">Timema genevievae</name>
    <name type="common">Walking stick</name>
    <dbReference type="NCBI Taxonomy" id="629358"/>
    <lineage>
        <taxon>Eukaryota</taxon>
        <taxon>Metazoa</taxon>
        <taxon>Ecdysozoa</taxon>
        <taxon>Arthropoda</taxon>
        <taxon>Hexapoda</taxon>
        <taxon>Insecta</taxon>
        <taxon>Pterygota</taxon>
        <taxon>Neoptera</taxon>
        <taxon>Polyneoptera</taxon>
        <taxon>Phasmatodea</taxon>
        <taxon>Timematodea</taxon>
        <taxon>Timematoidea</taxon>
        <taxon>Timematidae</taxon>
        <taxon>Timema</taxon>
    </lineage>
</organism>
<evidence type="ECO:0000313" key="1">
    <source>
        <dbReference type="EMBL" id="CAD7603735.1"/>
    </source>
</evidence>